<proteinExistence type="predicted"/>
<accession>A0A0L6CLQ6</accession>
<dbReference type="Proteomes" id="UP000037397">
    <property type="component" value="Unassembled WGS sequence"/>
</dbReference>
<gene>
    <name evidence="2" type="ORF">VV01_17755</name>
</gene>
<name>A0A0L6CLQ6_9MICO</name>
<feature type="signal peptide" evidence="1">
    <location>
        <begin position="1"/>
        <end position="34"/>
    </location>
</feature>
<evidence type="ECO:0000256" key="1">
    <source>
        <dbReference type="SAM" id="SignalP"/>
    </source>
</evidence>
<dbReference type="AlphaFoldDB" id="A0A0L6CLQ6"/>
<evidence type="ECO:0000313" key="2">
    <source>
        <dbReference type="EMBL" id="KNX38570.1"/>
    </source>
</evidence>
<keyword evidence="1" id="KW-0732">Signal</keyword>
<organism evidence="2 3">
    <name type="scientific">Luteipulveratus halotolerans</name>
    <dbReference type="NCBI Taxonomy" id="1631356"/>
    <lineage>
        <taxon>Bacteria</taxon>
        <taxon>Bacillati</taxon>
        <taxon>Actinomycetota</taxon>
        <taxon>Actinomycetes</taxon>
        <taxon>Micrococcales</taxon>
        <taxon>Dermacoccaceae</taxon>
        <taxon>Luteipulveratus</taxon>
    </lineage>
</organism>
<comment type="caution">
    <text evidence="2">The sequence shown here is derived from an EMBL/GenBank/DDBJ whole genome shotgun (WGS) entry which is preliminary data.</text>
</comment>
<keyword evidence="3" id="KW-1185">Reference proteome</keyword>
<sequence length="167" mass="17843">MLVLPSPGSYRSTMGRRVAATGVLIMLLAGCSTASGGAPSTSSANPPTPLQAYDRAADPVARQFDQRERYADCGSVVFEQGPYPGLPDGPLSCMRRARAAKATAELRVTRPTTEGDPIVTYFRVLGDGQVEVYADNTADSHGPADWTREMRLCVPDHEVLGQICRAS</sequence>
<dbReference type="EMBL" id="LAIR01000002">
    <property type="protein sequence ID" value="KNX38570.1"/>
    <property type="molecule type" value="Genomic_DNA"/>
</dbReference>
<reference evidence="3" key="1">
    <citation type="submission" date="2015-03" db="EMBL/GenBank/DDBJ databases">
        <title>Luteipulveratus halotolerans sp. nov., a novel actinobacterium (Dermacoccaceae) from Sarawak, Malaysia.</title>
        <authorList>
            <person name="Juboi H."/>
            <person name="Basik A."/>
            <person name="Shamsul S.S."/>
            <person name="Arnold P."/>
            <person name="Schmitt E.K."/>
            <person name="Sanglier J.-J."/>
            <person name="Yeo T."/>
        </authorList>
    </citation>
    <scope>NUCLEOTIDE SEQUENCE [LARGE SCALE GENOMIC DNA]</scope>
    <source>
        <strain evidence="3">C296001</strain>
    </source>
</reference>
<feature type="chain" id="PRO_5005562669" description="Secreted protein" evidence="1">
    <location>
        <begin position="35"/>
        <end position="167"/>
    </location>
</feature>
<evidence type="ECO:0008006" key="4">
    <source>
        <dbReference type="Google" id="ProtNLM"/>
    </source>
</evidence>
<protein>
    <recommendedName>
        <fullName evidence="4">Secreted protein</fullName>
    </recommendedName>
</protein>
<evidence type="ECO:0000313" key="3">
    <source>
        <dbReference type="Proteomes" id="UP000037397"/>
    </source>
</evidence>